<name>A0ABW5VVG9_9MICO</name>
<dbReference type="Proteomes" id="UP001597479">
    <property type="component" value="Unassembled WGS sequence"/>
</dbReference>
<evidence type="ECO:0000259" key="1">
    <source>
        <dbReference type="Pfam" id="PF13338"/>
    </source>
</evidence>
<dbReference type="EMBL" id="JBHUOG010000002">
    <property type="protein sequence ID" value="MFD2795286.1"/>
    <property type="molecule type" value="Genomic_DNA"/>
</dbReference>
<reference evidence="3" key="1">
    <citation type="journal article" date="2019" name="Int. J. Syst. Evol. Microbiol.">
        <title>The Global Catalogue of Microorganisms (GCM) 10K type strain sequencing project: providing services to taxonomists for standard genome sequencing and annotation.</title>
        <authorList>
            <consortium name="The Broad Institute Genomics Platform"/>
            <consortium name="The Broad Institute Genome Sequencing Center for Infectious Disease"/>
            <person name="Wu L."/>
            <person name="Ma J."/>
        </authorList>
    </citation>
    <scope>NUCLEOTIDE SEQUENCE [LARGE SCALE GENOMIC DNA]</scope>
    <source>
        <strain evidence="3">CCM 7044</strain>
    </source>
</reference>
<proteinExistence type="predicted"/>
<feature type="domain" description="AbiEi antitoxin N-terminal" evidence="1">
    <location>
        <begin position="10"/>
        <end position="54"/>
    </location>
</feature>
<organism evidence="2 3">
    <name type="scientific">Promicromonospora vindobonensis</name>
    <dbReference type="NCBI Taxonomy" id="195748"/>
    <lineage>
        <taxon>Bacteria</taxon>
        <taxon>Bacillati</taxon>
        <taxon>Actinomycetota</taxon>
        <taxon>Actinomycetes</taxon>
        <taxon>Micrococcales</taxon>
        <taxon>Promicromonosporaceae</taxon>
        <taxon>Promicromonospora</taxon>
    </lineage>
</organism>
<dbReference type="InterPro" id="IPR025159">
    <property type="entry name" value="AbiEi_N"/>
</dbReference>
<accession>A0ABW5VVG9</accession>
<evidence type="ECO:0000313" key="3">
    <source>
        <dbReference type="Proteomes" id="UP001597479"/>
    </source>
</evidence>
<sequence length="334" mass="36407">MPRPLPALPRRLLHVAAGQQGLLTIAQCDASGVDRGRRARLVAAGTLRRVARGIVDTRAACIADRIAAREYDHVRLRKVWLAQLLAGPGSVAVGQAALVAAGVHGIPWRFVPEVAYLDGRYGRSSEHVVIRQVDLGDRHFERNGLRYTEPERALGQAVPRMNRRTAIAVIDSARFRGVVDAAGLARAREFARGRRGSVRAAPWWDESVENAESVLESLARTDCVDAGVPPDELQVKVFGPDGALLGRGDMGFRLADGRLLVVEIDGAGVHSELAALFRDRSRQNDLVALGGVMILRFTWNEVREPGRVGEAVRSVVLRPAEPPVDPNARHATRR</sequence>
<protein>
    <submittedName>
        <fullName evidence="2">Type IV toxin-antitoxin system AbiEi family antitoxin domain-containing protein</fullName>
    </submittedName>
</protein>
<comment type="caution">
    <text evidence="2">The sequence shown here is derived from an EMBL/GenBank/DDBJ whole genome shotgun (WGS) entry which is preliminary data.</text>
</comment>
<evidence type="ECO:0000313" key="2">
    <source>
        <dbReference type="EMBL" id="MFD2795286.1"/>
    </source>
</evidence>
<keyword evidence="3" id="KW-1185">Reference proteome</keyword>
<dbReference type="Pfam" id="PF13338">
    <property type="entry name" value="AbiEi_4"/>
    <property type="match status" value="1"/>
</dbReference>
<gene>
    <name evidence="2" type="ORF">ACFS27_17130</name>
</gene>
<dbReference type="RefSeq" id="WP_377185223.1">
    <property type="nucleotide sequence ID" value="NZ_JBHUOG010000002.1"/>
</dbReference>